<sequence length="182" mass="20869">MFQRLRRMSSANWGVSQTTAMVNYKAVFLPRITYAAEIWIKCLELKKSIEKLGSIQRDALKAVTGAYNTASTAALQVIAGLMPLDLEIKRHCARMDLRNGRCTPDEYDAKINELLDIWQDRWNPTQDTPRTGDWTRNLIPCVKTRYGLPMKMNHYISQMLTGHGDFYGKLHSFKLSPSPNCR</sequence>
<reference evidence="1 2" key="1">
    <citation type="submission" date="2023-01" db="EMBL/GenBank/DDBJ databases">
        <authorList>
            <person name="Whitehead M."/>
        </authorList>
    </citation>
    <scope>NUCLEOTIDE SEQUENCE [LARGE SCALE GENOMIC DNA]</scope>
</reference>
<accession>A0AAV0WAZ1</accession>
<gene>
    <name evidence="1" type="ORF">MEUPH1_LOCUS9161</name>
</gene>
<evidence type="ECO:0000313" key="2">
    <source>
        <dbReference type="Proteomes" id="UP001160148"/>
    </source>
</evidence>
<dbReference type="EMBL" id="CARXXK010000002">
    <property type="protein sequence ID" value="CAI6352981.1"/>
    <property type="molecule type" value="Genomic_DNA"/>
</dbReference>
<keyword evidence="2" id="KW-1185">Reference proteome</keyword>
<protein>
    <submittedName>
        <fullName evidence="1">Uncharacterized protein</fullName>
    </submittedName>
</protein>
<evidence type="ECO:0000313" key="1">
    <source>
        <dbReference type="EMBL" id="CAI6352981.1"/>
    </source>
</evidence>
<name>A0AAV0WAZ1_9HEMI</name>
<dbReference type="AlphaFoldDB" id="A0AAV0WAZ1"/>
<dbReference type="Proteomes" id="UP001160148">
    <property type="component" value="Unassembled WGS sequence"/>
</dbReference>
<comment type="caution">
    <text evidence="1">The sequence shown here is derived from an EMBL/GenBank/DDBJ whole genome shotgun (WGS) entry which is preliminary data.</text>
</comment>
<organism evidence="1 2">
    <name type="scientific">Macrosiphum euphorbiae</name>
    <name type="common">potato aphid</name>
    <dbReference type="NCBI Taxonomy" id="13131"/>
    <lineage>
        <taxon>Eukaryota</taxon>
        <taxon>Metazoa</taxon>
        <taxon>Ecdysozoa</taxon>
        <taxon>Arthropoda</taxon>
        <taxon>Hexapoda</taxon>
        <taxon>Insecta</taxon>
        <taxon>Pterygota</taxon>
        <taxon>Neoptera</taxon>
        <taxon>Paraneoptera</taxon>
        <taxon>Hemiptera</taxon>
        <taxon>Sternorrhyncha</taxon>
        <taxon>Aphidomorpha</taxon>
        <taxon>Aphidoidea</taxon>
        <taxon>Aphididae</taxon>
        <taxon>Macrosiphini</taxon>
        <taxon>Macrosiphum</taxon>
    </lineage>
</organism>
<proteinExistence type="predicted"/>